<sequence length="62" mass="7609">MVEVTVREGEPLERALRRFKKKWERAGILRDVRQKSYYVKPSDKKRAERKKAARRMTRISRY</sequence>
<feature type="region of interest" description="Disordered" evidence="4">
    <location>
        <begin position="41"/>
        <end position="62"/>
    </location>
</feature>
<proteinExistence type="inferred from homology"/>
<dbReference type="InterPro" id="IPR018278">
    <property type="entry name" value="Ribosomal_bS21_CS"/>
</dbReference>
<evidence type="ECO:0000256" key="2">
    <source>
        <dbReference type="ARBA" id="ARBA00022980"/>
    </source>
</evidence>
<gene>
    <name evidence="5" type="ORF">METZ01_LOCUS65720</name>
</gene>
<feature type="compositionally biased region" description="Basic residues" evidence="4">
    <location>
        <begin position="47"/>
        <end position="62"/>
    </location>
</feature>
<dbReference type="HAMAP" id="MF_00358">
    <property type="entry name" value="Ribosomal_bS21"/>
    <property type="match status" value="1"/>
</dbReference>
<dbReference type="EMBL" id="UINC01004239">
    <property type="protein sequence ID" value="SVA12866.1"/>
    <property type="molecule type" value="Genomic_DNA"/>
</dbReference>
<accession>A0A381T9L1</accession>
<dbReference type="GO" id="GO:1990904">
    <property type="term" value="C:ribonucleoprotein complex"/>
    <property type="evidence" value="ECO:0007669"/>
    <property type="project" value="UniProtKB-KW"/>
</dbReference>
<dbReference type="Gene3D" id="1.20.5.1150">
    <property type="entry name" value="Ribosomal protein S8"/>
    <property type="match status" value="1"/>
</dbReference>
<protein>
    <recommendedName>
        <fullName evidence="6">30S ribosomal protein S21</fullName>
    </recommendedName>
</protein>
<dbReference type="NCBIfam" id="TIGR00030">
    <property type="entry name" value="S21p"/>
    <property type="match status" value="1"/>
</dbReference>
<evidence type="ECO:0000256" key="3">
    <source>
        <dbReference type="ARBA" id="ARBA00023274"/>
    </source>
</evidence>
<evidence type="ECO:0000313" key="5">
    <source>
        <dbReference type="EMBL" id="SVA12866.1"/>
    </source>
</evidence>
<name>A0A381T9L1_9ZZZZ</name>
<comment type="similarity">
    <text evidence="1">Belongs to the bacterial ribosomal protein bS21 family.</text>
</comment>
<dbReference type="GO" id="GO:0005840">
    <property type="term" value="C:ribosome"/>
    <property type="evidence" value="ECO:0007669"/>
    <property type="project" value="UniProtKB-KW"/>
</dbReference>
<evidence type="ECO:0008006" key="6">
    <source>
        <dbReference type="Google" id="ProtNLM"/>
    </source>
</evidence>
<dbReference type="InterPro" id="IPR038380">
    <property type="entry name" value="Ribosomal_bS21_sf"/>
</dbReference>
<evidence type="ECO:0000256" key="1">
    <source>
        <dbReference type="ARBA" id="ARBA00006640"/>
    </source>
</evidence>
<dbReference type="GO" id="GO:0003735">
    <property type="term" value="F:structural constituent of ribosome"/>
    <property type="evidence" value="ECO:0007669"/>
    <property type="project" value="InterPro"/>
</dbReference>
<keyword evidence="2" id="KW-0689">Ribosomal protein</keyword>
<keyword evidence="3" id="KW-0687">Ribonucleoprotein</keyword>
<dbReference type="Pfam" id="PF01165">
    <property type="entry name" value="Ribosomal_S21"/>
    <property type="match status" value="1"/>
</dbReference>
<reference evidence="5" key="1">
    <citation type="submission" date="2018-05" db="EMBL/GenBank/DDBJ databases">
        <authorList>
            <person name="Lanie J.A."/>
            <person name="Ng W.-L."/>
            <person name="Kazmierczak K.M."/>
            <person name="Andrzejewski T.M."/>
            <person name="Davidsen T.M."/>
            <person name="Wayne K.J."/>
            <person name="Tettelin H."/>
            <person name="Glass J.I."/>
            <person name="Rusch D."/>
            <person name="Podicherti R."/>
            <person name="Tsui H.-C.T."/>
            <person name="Winkler M.E."/>
        </authorList>
    </citation>
    <scope>NUCLEOTIDE SEQUENCE</scope>
</reference>
<dbReference type="PRINTS" id="PR00976">
    <property type="entry name" value="RIBOSOMALS21"/>
</dbReference>
<dbReference type="PROSITE" id="PS01181">
    <property type="entry name" value="RIBOSOMAL_S21"/>
    <property type="match status" value="1"/>
</dbReference>
<dbReference type="GO" id="GO:0006412">
    <property type="term" value="P:translation"/>
    <property type="evidence" value="ECO:0007669"/>
    <property type="project" value="InterPro"/>
</dbReference>
<dbReference type="AlphaFoldDB" id="A0A381T9L1"/>
<dbReference type="InterPro" id="IPR001911">
    <property type="entry name" value="Ribosomal_bS21"/>
</dbReference>
<evidence type="ECO:0000256" key="4">
    <source>
        <dbReference type="SAM" id="MobiDB-lite"/>
    </source>
</evidence>
<organism evidence="5">
    <name type="scientific">marine metagenome</name>
    <dbReference type="NCBI Taxonomy" id="408172"/>
    <lineage>
        <taxon>unclassified sequences</taxon>
        <taxon>metagenomes</taxon>
        <taxon>ecological metagenomes</taxon>
    </lineage>
</organism>